<keyword evidence="3" id="KW-1185">Reference proteome</keyword>
<protein>
    <submittedName>
        <fullName evidence="2">Uncharacterized protein</fullName>
    </submittedName>
</protein>
<gene>
    <name evidence="2" type="ORF">PNBC_11045</name>
</gene>
<feature type="transmembrane region" description="Helical" evidence="1">
    <location>
        <begin position="71"/>
        <end position="91"/>
    </location>
</feature>
<comment type="caution">
    <text evidence="2">The sequence shown here is derived from an EMBL/GenBank/DDBJ whole genome shotgun (WGS) entry which is preliminary data.</text>
</comment>
<name>A0A167DN66_9BACL</name>
<dbReference type="EMBL" id="LSFN01000014">
    <property type="protein sequence ID" value="OAB74584.1"/>
    <property type="molecule type" value="Genomic_DNA"/>
</dbReference>
<keyword evidence="1" id="KW-0812">Transmembrane</keyword>
<dbReference type="AlphaFoldDB" id="A0A167DN66"/>
<keyword evidence="1" id="KW-0472">Membrane</keyword>
<sequence length="238" mass="27183">MFLNKIRDRTLYDRNKYEQVPLVGNKRFLLFSFILIAIIIFLSIRYPGPWMFVERLIQMIGLPIHSQENGMGLYFTNIFLLALLVIAIFFMTRALNRSKFVGFIIIIVLITQAPDWLTVIYQRVFTTGVYAVELKQPVNCNYDLRNGKFDGTCHLLLINHSSEKVEITPTITFLEFGRGSEITLPVITLSTIDLPPRAEYSHLGEFNIETDIRGNSSGGGNGGMSIILNDGLNKREWK</sequence>
<evidence type="ECO:0000256" key="1">
    <source>
        <dbReference type="SAM" id="Phobius"/>
    </source>
</evidence>
<reference evidence="2 3" key="1">
    <citation type="submission" date="2016-02" db="EMBL/GenBank/DDBJ databases">
        <title>Paenibacillus sp. LPB0068, isolated from Crassostrea gigas.</title>
        <authorList>
            <person name="Shin S.-K."/>
            <person name="Yi H."/>
        </authorList>
    </citation>
    <scope>NUCLEOTIDE SEQUENCE [LARGE SCALE GENOMIC DNA]</scope>
    <source>
        <strain evidence="2 3">LPB0068</strain>
    </source>
</reference>
<evidence type="ECO:0000313" key="2">
    <source>
        <dbReference type="EMBL" id="OAB74584.1"/>
    </source>
</evidence>
<dbReference type="OrthoDB" id="2678098at2"/>
<dbReference type="Proteomes" id="UP000077134">
    <property type="component" value="Unassembled WGS sequence"/>
</dbReference>
<evidence type="ECO:0000313" key="3">
    <source>
        <dbReference type="Proteomes" id="UP000077134"/>
    </source>
</evidence>
<feature type="transmembrane region" description="Helical" evidence="1">
    <location>
        <begin position="100"/>
        <end position="121"/>
    </location>
</feature>
<feature type="transmembrane region" description="Helical" evidence="1">
    <location>
        <begin position="28"/>
        <end position="46"/>
    </location>
</feature>
<dbReference type="KEGG" id="pcx:LPB68_02915"/>
<proteinExistence type="predicted"/>
<keyword evidence="1" id="KW-1133">Transmembrane helix</keyword>
<accession>A0A167DN66</accession>
<organism evidence="2 3">
    <name type="scientific">Paenibacillus crassostreae</name>
    <dbReference type="NCBI Taxonomy" id="1763538"/>
    <lineage>
        <taxon>Bacteria</taxon>
        <taxon>Bacillati</taxon>
        <taxon>Bacillota</taxon>
        <taxon>Bacilli</taxon>
        <taxon>Bacillales</taxon>
        <taxon>Paenibacillaceae</taxon>
        <taxon>Paenibacillus</taxon>
    </lineage>
</organism>
<dbReference type="RefSeq" id="WP_068658032.1">
    <property type="nucleotide sequence ID" value="NZ_CP017770.1"/>
</dbReference>